<dbReference type="Gene3D" id="3.40.630.40">
    <property type="entry name" value="Zn-dependent exopeptidases"/>
    <property type="match status" value="1"/>
</dbReference>
<dbReference type="CDD" id="cd02696">
    <property type="entry name" value="MurNAc-LAA"/>
    <property type="match status" value="1"/>
</dbReference>
<dbReference type="SUPFAM" id="SSF53187">
    <property type="entry name" value="Zn-dependent exopeptidases"/>
    <property type="match status" value="1"/>
</dbReference>
<dbReference type="Pfam" id="PF01520">
    <property type="entry name" value="Amidase_3"/>
    <property type="match status" value="1"/>
</dbReference>
<feature type="signal peptide" evidence="4">
    <location>
        <begin position="1"/>
        <end position="30"/>
    </location>
</feature>
<dbReference type="Proteomes" id="UP000563524">
    <property type="component" value="Unassembled WGS sequence"/>
</dbReference>
<comment type="caution">
    <text evidence="6">The sequence shown here is derived from an EMBL/GenBank/DDBJ whole genome shotgun (WGS) entry which is preliminary data.</text>
</comment>
<keyword evidence="7" id="KW-1185">Reference proteome</keyword>
<dbReference type="GO" id="GO:0008745">
    <property type="term" value="F:N-acetylmuramoyl-L-alanine amidase activity"/>
    <property type="evidence" value="ECO:0007669"/>
    <property type="project" value="UniProtKB-EC"/>
</dbReference>
<reference evidence="6 7" key="1">
    <citation type="submission" date="2020-08" db="EMBL/GenBank/DDBJ databases">
        <title>Genomic Encyclopedia of Type Strains, Phase IV (KMG-IV): sequencing the most valuable type-strain genomes for metagenomic binning, comparative biology and taxonomic classification.</title>
        <authorList>
            <person name="Goeker M."/>
        </authorList>
    </citation>
    <scope>NUCLEOTIDE SEQUENCE [LARGE SCALE GENOMIC DNA]</scope>
    <source>
        <strain evidence="6 7">DSM 102850</strain>
    </source>
</reference>
<evidence type="ECO:0000256" key="4">
    <source>
        <dbReference type="SAM" id="SignalP"/>
    </source>
</evidence>
<evidence type="ECO:0000256" key="1">
    <source>
        <dbReference type="ARBA" id="ARBA00001561"/>
    </source>
</evidence>
<evidence type="ECO:0000256" key="3">
    <source>
        <dbReference type="ARBA" id="ARBA00022801"/>
    </source>
</evidence>
<gene>
    <name evidence="6" type="ORF">GGQ59_002392</name>
</gene>
<evidence type="ECO:0000313" key="6">
    <source>
        <dbReference type="EMBL" id="MBB4659851.1"/>
    </source>
</evidence>
<dbReference type="GO" id="GO:0030288">
    <property type="term" value="C:outer membrane-bounded periplasmic space"/>
    <property type="evidence" value="ECO:0007669"/>
    <property type="project" value="TreeGrafter"/>
</dbReference>
<evidence type="ECO:0000256" key="2">
    <source>
        <dbReference type="ARBA" id="ARBA00011901"/>
    </source>
</evidence>
<organism evidence="6 7">
    <name type="scientific">Parvularcula dongshanensis</name>
    <dbReference type="NCBI Taxonomy" id="1173995"/>
    <lineage>
        <taxon>Bacteria</taxon>
        <taxon>Pseudomonadati</taxon>
        <taxon>Pseudomonadota</taxon>
        <taxon>Alphaproteobacteria</taxon>
        <taxon>Parvularculales</taxon>
        <taxon>Parvularculaceae</taxon>
        <taxon>Parvularcula</taxon>
    </lineage>
</organism>
<evidence type="ECO:0000313" key="7">
    <source>
        <dbReference type="Proteomes" id="UP000563524"/>
    </source>
</evidence>
<comment type="catalytic activity">
    <reaction evidence="1">
        <text>Hydrolyzes the link between N-acetylmuramoyl residues and L-amino acid residues in certain cell-wall glycopeptides.</text>
        <dbReference type="EC" id="3.5.1.28"/>
    </reaction>
</comment>
<sequence>MGWAVRLLTYKPALVAAPLVAGLWALLAAAEEAMTTPTIEDVRLGVDAQGRTRVVLDMDARPHFTVTPQTGERIRIAVDGATYEDAKGEGLGIVASYAAEGGMLTLNLGGPALPVDSFVLPPAGGVDHYRLVIDLGGVSPETFAEASAAPAPTPRAADTPTELADLVPAPSIKPASEETPAAVAETDAPLRRTAKLVVIDPGHGGFDPGAAGPSGYAEEMATLEAAKTLRTILTARGYEVILTREDDSYVEHEQRIEMARRSGAELFLSLHADAHEDHSLRGASVYTLSEKRSARFAAEAKDAGNFSLYDVSLAEDERDVGAILFDLANEATQNESGRLAGALVSSLSGSVPMINNTHRKASLKVLLAADVPAVLVEMAFISNPEDEGNLRSPRWRRMAMGAVADGIDDYFGERMAAQAISAVSGG</sequence>
<dbReference type="SMART" id="SM00646">
    <property type="entry name" value="Ami_3"/>
    <property type="match status" value="1"/>
</dbReference>
<dbReference type="GO" id="GO:0009253">
    <property type="term" value="P:peptidoglycan catabolic process"/>
    <property type="evidence" value="ECO:0007669"/>
    <property type="project" value="InterPro"/>
</dbReference>
<keyword evidence="4" id="KW-0732">Signal</keyword>
<dbReference type="PANTHER" id="PTHR30404:SF0">
    <property type="entry name" value="N-ACETYLMURAMOYL-L-ALANINE AMIDASE AMIC"/>
    <property type="match status" value="1"/>
</dbReference>
<dbReference type="PANTHER" id="PTHR30404">
    <property type="entry name" value="N-ACETYLMURAMOYL-L-ALANINE AMIDASE"/>
    <property type="match status" value="1"/>
</dbReference>
<dbReference type="RefSeq" id="WP_183818862.1">
    <property type="nucleotide sequence ID" value="NZ_JACHOB010000005.1"/>
</dbReference>
<feature type="chain" id="PRO_5032824949" description="N-acetylmuramoyl-L-alanine amidase" evidence="4">
    <location>
        <begin position="31"/>
        <end position="426"/>
    </location>
</feature>
<dbReference type="InterPro" id="IPR002508">
    <property type="entry name" value="MurNAc-LAA_cat"/>
</dbReference>
<evidence type="ECO:0000259" key="5">
    <source>
        <dbReference type="SMART" id="SM00646"/>
    </source>
</evidence>
<dbReference type="EC" id="3.5.1.28" evidence="2"/>
<protein>
    <recommendedName>
        <fullName evidence="2">N-acetylmuramoyl-L-alanine amidase</fullName>
        <ecNumber evidence="2">3.5.1.28</ecNumber>
    </recommendedName>
</protein>
<name>A0A840I6G1_9PROT</name>
<dbReference type="EMBL" id="JACHOB010000005">
    <property type="protein sequence ID" value="MBB4659851.1"/>
    <property type="molecule type" value="Genomic_DNA"/>
</dbReference>
<dbReference type="InterPro" id="IPR050695">
    <property type="entry name" value="N-acetylmuramoyl_amidase_3"/>
</dbReference>
<feature type="domain" description="MurNAc-LAA" evidence="5">
    <location>
        <begin position="256"/>
        <end position="408"/>
    </location>
</feature>
<accession>A0A840I6G1</accession>
<keyword evidence="3 6" id="KW-0378">Hydrolase</keyword>
<dbReference type="AlphaFoldDB" id="A0A840I6G1"/>
<proteinExistence type="predicted"/>